<accession>A0ABX4N5V5</accession>
<keyword evidence="3" id="KW-1185">Reference proteome</keyword>
<evidence type="ECO:0000313" key="3">
    <source>
        <dbReference type="Proteomes" id="UP000231919"/>
    </source>
</evidence>
<dbReference type="Gene3D" id="1.10.260.40">
    <property type="entry name" value="lambda repressor-like DNA-binding domains"/>
    <property type="match status" value="1"/>
</dbReference>
<dbReference type="EMBL" id="NPDP01000033">
    <property type="protein sequence ID" value="PJZ28774.1"/>
    <property type="molecule type" value="Genomic_DNA"/>
</dbReference>
<feature type="domain" description="HTH cro/C1-type" evidence="1">
    <location>
        <begin position="27"/>
        <end position="61"/>
    </location>
</feature>
<dbReference type="PROSITE" id="PS50943">
    <property type="entry name" value="HTH_CROC1"/>
    <property type="match status" value="1"/>
</dbReference>
<dbReference type="CDD" id="cd00093">
    <property type="entry name" value="HTH_XRE"/>
    <property type="match status" value="1"/>
</dbReference>
<dbReference type="Pfam" id="PF01381">
    <property type="entry name" value="HTH_3"/>
    <property type="match status" value="1"/>
</dbReference>
<dbReference type="Proteomes" id="UP000231919">
    <property type="component" value="Unassembled WGS sequence"/>
</dbReference>
<comment type="caution">
    <text evidence="2">The sequence shown here is derived from an EMBL/GenBank/DDBJ whole genome shotgun (WGS) entry which is preliminary data.</text>
</comment>
<evidence type="ECO:0000313" key="2">
    <source>
        <dbReference type="EMBL" id="PJZ28774.1"/>
    </source>
</evidence>
<proteinExistence type="predicted"/>
<protein>
    <recommendedName>
        <fullName evidence="1">HTH cro/C1-type domain-containing protein</fullName>
    </recommendedName>
</protein>
<dbReference type="InterPro" id="IPR010982">
    <property type="entry name" value="Lambda_DNA-bd_dom_sf"/>
</dbReference>
<dbReference type="RefSeq" id="WP_100739019.1">
    <property type="nucleotide sequence ID" value="NZ_NPDO01000018.1"/>
</dbReference>
<name>A0ABX4N5V5_9LEPT</name>
<dbReference type="SUPFAM" id="SSF47413">
    <property type="entry name" value="lambda repressor-like DNA-binding domains"/>
    <property type="match status" value="1"/>
</dbReference>
<gene>
    <name evidence="2" type="ORF">CH378_16390</name>
</gene>
<dbReference type="InterPro" id="IPR001387">
    <property type="entry name" value="Cro/C1-type_HTH"/>
</dbReference>
<sequence length="142" mass="16375">MKKSEFDLSSSGGRVKYVRLTAKKQPLSQGAFADSLYVSQSLLSKIESNETEVTDQTLALIEFIYFYSKLWVSKGLGPEKIDPKKELLIAKRKLDEIEDRDLKIEKLPNAKETIDLYLGLPKKQRGFIDNFVLRIYKKWANK</sequence>
<reference evidence="2 3" key="1">
    <citation type="submission" date="2017-07" db="EMBL/GenBank/DDBJ databases">
        <title>Leptospira spp. isolated from tropical soils.</title>
        <authorList>
            <person name="Thibeaux R."/>
            <person name="Iraola G."/>
            <person name="Ferres I."/>
            <person name="Bierque E."/>
            <person name="Girault D."/>
            <person name="Soupe-Gilbert M.-E."/>
            <person name="Picardeau M."/>
            <person name="Goarant C."/>
        </authorList>
    </citation>
    <scope>NUCLEOTIDE SEQUENCE [LARGE SCALE GENOMIC DNA]</scope>
    <source>
        <strain evidence="2 3">JW2-C-B1</strain>
    </source>
</reference>
<evidence type="ECO:0000259" key="1">
    <source>
        <dbReference type="PROSITE" id="PS50943"/>
    </source>
</evidence>
<organism evidence="2 3">
    <name type="scientific">Leptospira kmetyi</name>
    <dbReference type="NCBI Taxonomy" id="408139"/>
    <lineage>
        <taxon>Bacteria</taxon>
        <taxon>Pseudomonadati</taxon>
        <taxon>Spirochaetota</taxon>
        <taxon>Spirochaetia</taxon>
        <taxon>Leptospirales</taxon>
        <taxon>Leptospiraceae</taxon>
        <taxon>Leptospira</taxon>
    </lineage>
</organism>